<sequence>MARNYGFLVCLLIMILDIIAGILGIEAEIAQNKVKHLRMWIFECRDPSYQAFKLGLAAIILLLLAHVIAQLLGGCLCVGSKAEFSNSTPNQQLAVGSLIFAWYVLHAQHSTIPSTPSNYSISRKQYPLFSFYHDKTHY</sequence>
<comment type="similarity">
    <text evidence="6">Belongs to the DESIGUAL family.</text>
</comment>
<dbReference type="PANTHER" id="PTHR31769">
    <property type="entry name" value="OS07G0462200 PROTEIN-RELATED"/>
    <property type="match status" value="1"/>
</dbReference>
<keyword evidence="2 7" id="KW-0812">Transmembrane</keyword>
<evidence type="ECO:0000313" key="9">
    <source>
        <dbReference type="Proteomes" id="UP000237347"/>
    </source>
</evidence>
<feature type="transmembrane region" description="Helical" evidence="7">
    <location>
        <begin position="6"/>
        <end position="30"/>
    </location>
</feature>
<dbReference type="Proteomes" id="UP000237347">
    <property type="component" value="Unassembled WGS sequence"/>
</dbReference>
<feature type="transmembrane region" description="Helical" evidence="7">
    <location>
        <begin position="51"/>
        <end position="72"/>
    </location>
</feature>
<organism evidence="8 9">
    <name type="scientific">Quercus suber</name>
    <name type="common">Cork oak</name>
    <dbReference type="NCBI Taxonomy" id="58331"/>
    <lineage>
        <taxon>Eukaryota</taxon>
        <taxon>Viridiplantae</taxon>
        <taxon>Streptophyta</taxon>
        <taxon>Embryophyta</taxon>
        <taxon>Tracheophyta</taxon>
        <taxon>Spermatophyta</taxon>
        <taxon>Magnoliopsida</taxon>
        <taxon>eudicotyledons</taxon>
        <taxon>Gunneridae</taxon>
        <taxon>Pentapetalae</taxon>
        <taxon>rosids</taxon>
        <taxon>fabids</taxon>
        <taxon>Fagales</taxon>
        <taxon>Fagaceae</taxon>
        <taxon>Quercus</taxon>
    </lineage>
</organism>
<gene>
    <name evidence="8" type="ORF">CFP56_012161</name>
</gene>
<evidence type="ECO:0000256" key="3">
    <source>
        <dbReference type="ARBA" id="ARBA00022729"/>
    </source>
</evidence>
<evidence type="ECO:0000256" key="2">
    <source>
        <dbReference type="ARBA" id="ARBA00022692"/>
    </source>
</evidence>
<evidence type="ECO:0000256" key="1">
    <source>
        <dbReference type="ARBA" id="ARBA00004127"/>
    </source>
</evidence>
<name>A0AAW0KZ64_QUESU</name>
<dbReference type="GO" id="GO:0012505">
    <property type="term" value="C:endomembrane system"/>
    <property type="evidence" value="ECO:0007669"/>
    <property type="project" value="UniProtKB-SubCell"/>
</dbReference>
<evidence type="ECO:0000256" key="6">
    <source>
        <dbReference type="ARBA" id="ARBA00029467"/>
    </source>
</evidence>
<dbReference type="InterPro" id="IPR052222">
    <property type="entry name" value="DESIGUAL"/>
</dbReference>
<keyword evidence="5 7" id="KW-0472">Membrane</keyword>
<evidence type="ECO:0000256" key="7">
    <source>
        <dbReference type="SAM" id="Phobius"/>
    </source>
</evidence>
<evidence type="ECO:0000313" key="8">
    <source>
        <dbReference type="EMBL" id="KAK7843568.1"/>
    </source>
</evidence>
<evidence type="ECO:0000256" key="4">
    <source>
        <dbReference type="ARBA" id="ARBA00022989"/>
    </source>
</evidence>
<keyword evidence="9" id="KW-1185">Reference proteome</keyword>
<comment type="subcellular location">
    <subcellularLocation>
        <location evidence="1">Endomembrane system</location>
        <topology evidence="1">Multi-pass membrane protein</topology>
    </subcellularLocation>
</comment>
<dbReference type="InterPro" id="IPR009606">
    <property type="entry name" value="DEAL/Modifying_wall_lignin1/2"/>
</dbReference>
<proteinExistence type="inferred from homology"/>
<accession>A0AAW0KZ64</accession>
<comment type="caution">
    <text evidence="8">The sequence shown here is derived from an EMBL/GenBank/DDBJ whole genome shotgun (WGS) entry which is preliminary data.</text>
</comment>
<dbReference type="Pfam" id="PF06749">
    <property type="entry name" value="DUF1218"/>
    <property type="match status" value="1"/>
</dbReference>
<evidence type="ECO:0000256" key="5">
    <source>
        <dbReference type="ARBA" id="ARBA00023136"/>
    </source>
</evidence>
<dbReference type="AlphaFoldDB" id="A0AAW0KZ64"/>
<keyword evidence="3" id="KW-0732">Signal</keyword>
<keyword evidence="4 7" id="KW-1133">Transmembrane helix</keyword>
<reference evidence="8 9" key="1">
    <citation type="journal article" date="2018" name="Sci. Data">
        <title>The draft genome sequence of cork oak.</title>
        <authorList>
            <person name="Ramos A.M."/>
            <person name="Usie A."/>
            <person name="Barbosa P."/>
            <person name="Barros P.M."/>
            <person name="Capote T."/>
            <person name="Chaves I."/>
            <person name="Simoes F."/>
            <person name="Abreu I."/>
            <person name="Carrasquinho I."/>
            <person name="Faro C."/>
            <person name="Guimaraes J.B."/>
            <person name="Mendonca D."/>
            <person name="Nobrega F."/>
            <person name="Rodrigues L."/>
            <person name="Saibo N.J.M."/>
            <person name="Varela M.C."/>
            <person name="Egas C."/>
            <person name="Matos J."/>
            <person name="Miguel C.M."/>
            <person name="Oliveira M.M."/>
            <person name="Ricardo C.P."/>
            <person name="Goncalves S."/>
        </authorList>
    </citation>
    <scope>NUCLEOTIDE SEQUENCE [LARGE SCALE GENOMIC DNA]</scope>
    <source>
        <strain evidence="9">cv. HL8</strain>
    </source>
</reference>
<dbReference type="EMBL" id="PKMF04000200">
    <property type="protein sequence ID" value="KAK7843568.1"/>
    <property type="molecule type" value="Genomic_DNA"/>
</dbReference>
<protein>
    <submittedName>
        <fullName evidence="8">Uncharacterized protein</fullName>
    </submittedName>
</protein>